<dbReference type="PANTHER" id="PTHR30093:SF34">
    <property type="entry name" value="PREPILIN PEPTIDASE-DEPENDENT PROTEIN D"/>
    <property type="match status" value="1"/>
</dbReference>
<proteinExistence type="inferred from homology"/>
<dbReference type="KEGG" id="acin:CBP34_18615"/>
<gene>
    <name evidence="5" type="ORF">CBP34_18615</name>
</gene>
<dbReference type="Proteomes" id="UP000194432">
    <property type="component" value="Chromosome 1"/>
</dbReference>
<evidence type="ECO:0000256" key="3">
    <source>
        <dbReference type="RuleBase" id="RU000389"/>
    </source>
</evidence>
<keyword evidence="4" id="KW-0472">Membrane</keyword>
<reference evidence="5 6" key="1">
    <citation type="submission" date="2017-05" db="EMBL/GenBank/DDBJ databases">
        <title>Polyphasic characterization of four soil-derived phenanthrene-degrading Acidovorax strains and proposal of Acidovorax phenanthrenivorans sp. nov.</title>
        <authorList>
            <person name="Singleton D.R."/>
            <person name="Lee J."/>
            <person name="Dickey A.N."/>
            <person name="Stroud A."/>
            <person name="Scholl E.H."/>
            <person name="Wright F.A."/>
            <person name="Aitken M.D."/>
        </authorList>
    </citation>
    <scope>NUCLEOTIDE SEQUENCE [LARGE SCALE GENOMIC DNA]</scope>
    <source>
        <strain evidence="5">NA3</strain>
    </source>
</reference>
<name>A0A240U8S7_9BURK</name>
<evidence type="ECO:0000256" key="2">
    <source>
        <dbReference type="ARBA" id="ARBA00022481"/>
    </source>
</evidence>
<evidence type="ECO:0000313" key="6">
    <source>
        <dbReference type="Proteomes" id="UP000194432"/>
    </source>
</evidence>
<evidence type="ECO:0008006" key="7">
    <source>
        <dbReference type="Google" id="ProtNLM"/>
    </source>
</evidence>
<dbReference type="Gene3D" id="3.30.700.10">
    <property type="entry name" value="Glycoprotein, Type 4 Pilin"/>
    <property type="match status" value="1"/>
</dbReference>
<keyword evidence="2" id="KW-0488">Methylation</keyword>
<keyword evidence="6" id="KW-1185">Reference proteome</keyword>
<dbReference type="PANTHER" id="PTHR30093">
    <property type="entry name" value="GENERAL SECRETION PATHWAY PROTEIN G"/>
    <property type="match status" value="1"/>
</dbReference>
<dbReference type="PROSITE" id="PS00409">
    <property type="entry name" value="PROKAR_NTER_METHYL"/>
    <property type="match status" value="1"/>
</dbReference>
<dbReference type="EMBL" id="CP021361">
    <property type="protein sequence ID" value="ART53790.1"/>
    <property type="molecule type" value="Genomic_DNA"/>
</dbReference>
<accession>A0A240U8S7</accession>
<dbReference type="InterPro" id="IPR045584">
    <property type="entry name" value="Pilin-like"/>
</dbReference>
<dbReference type="NCBIfam" id="TIGR02532">
    <property type="entry name" value="IV_pilin_GFxxxE"/>
    <property type="match status" value="1"/>
</dbReference>
<dbReference type="RefSeq" id="WP_094099269.1">
    <property type="nucleotide sequence ID" value="NZ_CP021361.1"/>
</dbReference>
<dbReference type="Pfam" id="PF00114">
    <property type="entry name" value="Pilin"/>
    <property type="match status" value="1"/>
</dbReference>
<dbReference type="AlphaFoldDB" id="A0A240U8S7"/>
<comment type="similarity">
    <text evidence="1 3">Belongs to the N-Me-Phe pilin family.</text>
</comment>
<dbReference type="InterPro" id="IPR012902">
    <property type="entry name" value="N_methyl_site"/>
</dbReference>
<dbReference type="InterPro" id="IPR001082">
    <property type="entry name" value="Pilin"/>
</dbReference>
<dbReference type="GO" id="GO:0007155">
    <property type="term" value="P:cell adhesion"/>
    <property type="evidence" value="ECO:0007669"/>
    <property type="project" value="InterPro"/>
</dbReference>
<sequence>MMIRQHDEGFTLLELMVVVAIVGILAAIALPAYQTFTARARVMEGLSIADGARVEIGSGSAAATDLANTIGVWNSRTGGVGARSKYVSSVLMTAAPGTAADGEITVTFSANAGPVDGRTLVLTPWRQGTGGAVALGTSYAANAAGVLGVSEFPCVRLIEPSPIS</sequence>
<dbReference type="SUPFAM" id="SSF54523">
    <property type="entry name" value="Pili subunits"/>
    <property type="match status" value="1"/>
</dbReference>
<keyword evidence="4" id="KW-1133">Transmembrane helix</keyword>
<evidence type="ECO:0000313" key="5">
    <source>
        <dbReference type="EMBL" id="ART53790.1"/>
    </source>
</evidence>
<organism evidence="5 6">
    <name type="scientific">Acidovorax carolinensis</name>
    <dbReference type="NCBI Taxonomy" id="553814"/>
    <lineage>
        <taxon>Bacteria</taxon>
        <taxon>Pseudomonadati</taxon>
        <taxon>Pseudomonadota</taxon>
        <taxon>Betaproteobacteria</taxon>
        <taxon>Burkholderiales</taxon>
        <taxon>Comamonadaceae</taxon>
        <taxon>Acidovorax</taxon>
    </lineage>
</organism>
<protein>
    <recommendedName>
        <fullName evidence="7">Type IV pilin structural subunit</fullName>
    </recommendedName>
</protein>
<keyword evidence="4" id="KW-0812">Transmembrane</keyword>
<evidence type="ECO:0000256" key="1">
    <source>
        <dbReference type="ARBA" id="ARBA00005233"/>
    </source>
</evidence>
<dbReference type="Pfam" id="PF07963">
    <property type="entry name" value="N_methyl"/>
    <property type="match status" value="1"/>
</dbReference>
<keyword evidence="3" id="KW-0281">Fimbrium</keyword>
<evidence type="ECO:0000256" key="4">
    <source>
        <dbReference type="SAM" id="Phobius"/>
    </source>
</evidence>
<dbReference type="GO" id="GO:0009289">
    <property type="term" value="C:pilus"/>
    <property type="evidence" value="ECO:0007669"/>
    <property type="project" value="InterPro"/>
</dbReference>
<feature type="transmembrane region" description="Helical" evidence="4">
    <location>
        <begin position="12"/>
        <end position="33"/>
    </location>
</feature>